<evidence type="ECO:0000313" key="2">
    <source>
        <dbReference type="Proteomes" id="UP000620262"/>
    </source>
</evidence>
<organism evidence="1 2">
    <name type="scientific">Rhizobium viscosum</name>
    <name type="common">Arthrobacter viscosus</name>
    <dbReference type="NCBI Taxonomy" id="1673"/>
    <lineage>
        <taxon>Bacteria</taxon>
        <taxon>Pseudomonadati</taxon>
        <taxon>Pseudomonadota</taxon>
        <taxon>Alphaproteobacteria</taxon>
        <taxon>Hyphomicrobiales</taxon>
        <taxon>Rhizobiaceae</taxon>
        <taxon>Rhizobium/Agrobacterium group</taxon>
        <taxon>Rhizobium</taxon>
    </lineage>
</organism>
<proteinExistence type="predicted"/>
<protein>
    <submittedName>
        <fullName evidence="1">Uncharacterized protein</fullName>
    </submittedName>
</protein>
<dbReference type="Proteomes" id="UP000620262">
    <property type="component" value="Unassembled WGS sequence"/>
</dbReference>
<reference evidence="1 2" key="1">
    <citation type="submission" date="2020-10" db="EMBL/GenBank/DDBJ databases">
        <title>Sequencing the genomes of 1000 actinobacteria strains.</title>
        <authorList>
            <person name="Klenk H.-P."/>
        </authorList>
    </citation>
    <scope>NUCLEOTIDE SEQUENCE [LARGE SCALE GENOMIC DNA]</scope>
    <source>
        <strain evidence="1 2">DSM 7307</strain>
    </source>
</reference>
<sequence length="130" mass="14158">MSDLSADVVFCDDIRQEITGKFIFIGVYPGDLVPGLLPAAFPMGMFVRVHGLPEGTHHFHLTLAFEDGATVFEQEGEAQIHASDLPMVLIFSGFPVQVERHGKLQVKLKVAEHTLLAGQLKIVAPPQVNA</sequence>
<name>A0ABR9IUA1_RHIVS</name>
<dbReference type="EMBL" id="JADBEC010000001">
    <property type="protein sequence ID" value="MBE1506708.1"/>
    <property type="molecule type" value="Genomic_DNA"/>
</dbReference>
<dbReference type="InterPro" id="IPR054221">
    <property type="entry name" value="DUF6941"/>
</dbReference>
<comment type="caution">
    <text evidence="1">The sequence shown here is derived from an EMBL/GenBank/DDBJ whole genome shotgun (WGS) entry which is preliminary data.</text>
</comment>
<dbReference type="Pfam" id="PF22091">
    <property type="entry name" value="DUF6941"/>
    <property type="match status" value="1"/>
</dbReference>
<accession>A0ABR9IUA1</accession>
<dbReference type="RefSeq" id="WP_192730370.1">
    <property type="nucleotide sequence ID" value="NZ_BAAAVL010000019.1"/>
</dbReference>
<evidence type="ECO:0000313" key="1">
    <source>
        <dbReference type="EMBL" id="MBE1506708.1"/>
    </source>
</evidence>
<keyword evidence="2" id="KW-1185">Reference proteome</keyword>
<gene>
    <name evidence="1" type="ORF">H4W29_003889</name>
</gene>